<dbReference type="AlphaFoldDB" id="A0A1F6MBT2"/>
<organism evidence="2 3">
    <name type="scientific">Candidatus Magasanikbacteria bacterium RIFCSPHIGHO2_01_FULL_47_8</name>
    <dbReference type="NCBI Taxonomy" id="1798673"/>
    <lineage>
        <taxon>Bacteria</taxon>
        <taxon>Candidatus Magasanikiibacteriota</taxon>
    </lineage>
</organism>
<evidence type="ECO:0000256" key="1">
    <source>
        <dbReference type="SAM" id="SignalP"/>
    </source>
</evidence>
<dbReference type="PROSITE" id="PS51257">
    <property type="entry name" value="PROKAR_LIPOPROTEIN"/>
    <property type="match status" value="1"/>
</dbReference>
<feature type="signal peptide" evidence="1">
    <location>
        <begin position="1"/>
        <end position="22"/>
    </location>
</feature>
<protein>
    <recommendedName>
        <fullName evidence="4">Lipoprotein</fullName>
    </recommendedName>
</protein>
<accession>A0A1F6MBT2</accession>
<evidence type="ECO:0000313" key="2">
    <source>
        <dbReference type="EMBL" id="OGH69018.1"/>
    </source>
</evidence>
<comment type="caution">
    <text evidence="2">The sequence shown here is derived from an EMBL/GenBank/DDBJ whole genome shotgun (WGS) entry which is preliminary data.</text>
</comment>
<sequence>MEKLRRSWNVLFALLLVGCAGLSRDCSSCTAGSFGADWVVVQMDMNGGPYRCWELPNTSVTNEPHSDGIFWKENASGNLVHLSGHYNRVQVVGGNWERAFEELGLTKAACVQIRDHRYDPETGVYKTPEKK</sequence>
<name>A0A1F6MBT2_9BACT</name>
<dbReference type="EMBL" id="MFPU01000070">
    <property type="protein sequence ID" value="OGH69018.1"/>
    <property type="molecule type" value="Genomic_DNA"/>
</dbReference>
<gene>
    <name evidence="2" type="ORF">A2754_00975</name>
</gene>
<proteinExistence type="predicted"/>
<evidence type="ECO:0000313" key="3">
    <source>
        <dbReference type="Proteomes" id="UP000177953"/>
    </source>
</evidence>
<feature type="chain" id="PRO_5009525617" description="Lipoprotein" evidence="1">
    <location>
        <begin position="23"/>
        <end position="131"/>
    </location>
</feature>
<evidence type="ECO:0008006" key="4">
    <source>
        <dbReference type="Google" id="ProtNLM"/>
    </source>
</evidence>
<keyword evidence="1" id="KW-0732">Signal</keyword>
<dbReference type="Proteomes" id="UP000177953">
    <property type="component" value="Unassembled WGS sequence"/>
</dbReference>
<reference evidence="2 3" key="1">
    <citation type="journal article" date="2016" name="Nat. Commun.">
        <title>Thousands of microbial genomes shed light on interconnected biogeochemical processes in an aquifer system.</title>
        <authorList>
            <person name="Anantharaman K."/>
            <person name="Brown C.T."/>
            <person name="Hug L.A."/>
            <person name="Sharon I."/>
            <person name="Castelle C.J."/>
            <person name="Probst A.J."/>
            <person name="Thomas B.C."/>
            <person name="Singh A."/>
            <person name="Wilkins M.J."/>
            <person name="Karaoz U."/>
            <person name="Brodie E.L."/>
            <person name="Williams K.H."/>
            <person name="Hubbard S.S."/>
            <person name="Banfield J.F."/>
        </authorList>
    </citation>
    <scope>NUCLEOTIDE SEQUENCE [LARGE SCALE GENOMIC DNA]</scope>
</reference>